<keyword evidence="2" id="KW-1185">Reference proteome</keyword>
<evidence type="ECO:0000313" key="2">
    <source>
        <dbReference type="Proteomes" id="UP000659904"/>
    </source>
</evidence>
<evidence type="ECO:0000313" key="1">
    <source>
        <dbReference type="EMBL" id="GIF96180.1"/>
    </source>
</evidence>
<protein>
    <submittedName>
        <fullName evidence="1">Uncharacterized protein</fullName>
    </submittedName>
</protein>
<dbReference type="RefSeq" id="WP_203831687.1">
    <property type="nucleotide sequence ID" value="NZ_BONH01000003.1"/>
</dbReference>
<name>A0A8J3KFE9_9ACTN</name>
<dbReference type="AlphaFoldDB" id="A0A8J3KFE9"/>
<accession>A0A8J3KFE9</accession>
<proteinExistence type="predicted"/>
<organism evidence="1 2">
    <name type="scientific">Catellatospora citrea</name>
    <dbReference type="NCBI Taxonomy" id="53366"/>
    <lineage>
        <taxon>Bacteria</taxon>
        <taxon>Bacillati</taxon>
        <taxon>Actinomycetota</taxon>
        <taxon>Actinomycetes</taxon>
        <taxon>Micromonosporales</taxon>
        <taxon>Micromonosporaceae</taxon>
        <taxon>Catellatospora</taxon>
    </lineage>
</organism>
<dbReference type="Proteomes" id="UP000659904">
    <property type="component" value="Unassembled WGS sequence"/>
</dbReference>
<gene>
    <name evidence="1" type="ORF">Cci01nite_12740</name>
</gene>
<dbReference type="EMBL" id="BONH01000003">
    <property type="protein sequence ID" value="GIF96180.1"/>
    <property type="molecule type" value="Genomic_DNA"/>
</dbReference>
<reference evidence="1 2" key="1">
    <citation type="submission" date="2021-01" db="EMBL/GenBank/DDBJ databases">
        <title>Whole genome shotgun sequence of Catellatospora citrea NBRC 14495.</title>
        <authorList>
            <person name="Komaki H."/>
            <person name="Tamura T."/>
        </authorList>
    </citation>
    <scope>NUCLEOTIDE SEQUENCE [LARGE SCALE GENOMIC DNA]</scope>
    <source>
        <strain evidence="1 2">NBRC 14495</strain>
    </source>
</reference>
<comment type="caution">
    <text evidence="1">The sequence shown here is derived from an EMBL/GenBank/DDBJ whole genome shotgun (WGS) entry which is preliminary data.</text>
</comment>
<sequence>MSLWEVLADAEREQWTFTPSVGVGPLRFGMSHDEAAAAMDGFAVVVDGTFRERDDTRKAEFRSVPDRPSAQPAVTAYYGRVEGLYCVVVDARCGPQVTLDGLRLVGRVPSEWEADFLAYALPRGIAPRYAPEGDLAPEELGLLIRVQRAGDVVLTRPVFGIVRERAYTLWDGLPYDEFEVH</sequence>